<feature type="region of interest" description="Disordered" evidence="1">
    <location>
        <begin position="101"/>
        <end position="190"/>
    </location>
</feature>
<proteinExistence type="predicted"/>
<name>A0A183A591_9TREM</name>
<evidence type="ECO:0000313" key="4">
    <source>
        <dbReference type="Proteomes" id="UP000272942"/>
    </source>
</evidence>
<dbReference type="WBParaSite" id="ECPE_0000212601-mRNA-1">
    <property type="protein sequence ID" value="ECPE_0000212601-mRNA-1"/>
    <property type="gene ID" value="ECPE_0000212601"/>
</dbReference>
<protein>
    <submittedName>
        <fullName evidence="3 5">Uncharacterized protein</fullName>
    </submittedName>
</protein>
<evidence type="ECO:0000256" key="1">
    <source>
        <dbReference type="SAM" id="MobiDB-lite"/>
    </source>
</evidence>
<feature type="compositionally biased region" description="Polar residues" evidence="1">
    <location>
        <begin position="137"/>
        <end position="150"/>
    </location>
</feature>
<evidence type="ECO:0000313" key="5">
    <source>
        <dbReference type="WBParaSite" id="ECPE_0000212601-mRNA-1"/>
    </source>
</evidence>
<reference evidence="3 4" key="2">
    <citation type="submission" date="2018-11" db="EMBL/GenBank/DDBJ databases">
        <authorList>
            <consortium name="Pathogen Informatics"/>
        </authorList>
    </citation>
    <scope>NUCLEOTIDE SEQUENCE [LARGE SCALE GENOMIC DNA]</scope>
    <source>
        <strain evidence="3 4">Egypt</strain>
    </source>
</reference>
<organism evidence="5">
    <name type="scientific">Echinostoma caproni</name>
    <dbReference type="NCBI Taxonomy" id="27848"/>
    <lineage>
        <taxon>Eukaryota</taxon>
        <taxon>Metazoa</taxon>
        <taxon>Spiralia</taxon>
        <taxon>Lophotrochozoa</taxon>
        <taxon>Platyhelminthes</taxon>
        <taxon>Trematoda</taxon>
        <taxon>Digenea</taxon>
        <taxon>Plagiorchiida</taxon>
        <taxon>Echinostomata</taxon>
        <taxon>Echinostomatoidea</taxon>
        <taxon>Echinostomatidae</taxon>
        <taxon>Echinostoma</taxon>
    </lineage>
</organism>
<evidence type="ECO:0000256" key="2">
    <source>
        <dbReference type="SAM" id="SignalP"/>
    </source>
</evidence>
<accession>A0A183A591</accession>
<gene>
    <name evidence="3" type="ORF">ECPE_LOCUS2126</name>
</gene>
<dbReference type="EMBL" id="UZAN01039424">
    <property type="protein sequence ID" value="VDP65477.1"/>
    <property type="molecule type" value="Genomic_DNA"/>
</dbReference>
<feature type="chain" id="PRO_5043137823" evidence="2">
    <location>
        <begin position="21"/>
        <end position="275"/>
    </location>
</feature>
<dbReference type="AlphaFoldDB" id="A0A183A591"/>
<dbReference type="Proteomes" id="UP000272942">
    <property type="component" value="Unassembled WGS sequence"/>
</dbReference>
<sequence>MKSTFVEILLVIFCVGGIIAQGEQNCKEVYATKEVQKFGVLASGTGCQYRVKSDSGQTVKVYVNATSGSKCVGVSSDGKSETLCPSGATQQFISNSAIDVSADSDTTSSDSTTAGTTPKPTAAPATTPKTDDGASGKDNSSKNSDAQNAGVQKPAVGTHTEGSQKAIPNEGGANTGAEEEDKKLSKQGNVEGTGKAIPAVELANNAAQLLRLARDTSKANGSNDVTVYYVLGLDDPNQSFVKSGTALTALPNGYRITTTDTVSSVVPVDTYQELA</sequence>
<reference evidence="5" key="1">
    <citation type="submission" date="2016-06" db="UniProtKB">
        <authorList>
            <consortium name="WormBaseParasite"/>
        </authorList>
    </citation>
    <scope>IDENTIFICATION</scope>
</reference>
<evidence type="ECO:0000313" key="3">
    <source>
        <dbReference type="EMBL" id="VDP65477.1"/>
    </source>
</evidence>
<feature type="signal peptide" evidence="2">
    <location>
        <begin position="1"/>
        <end position="20"/>
    </location>
</feature>
<feature type="compositionally biased region" description="Low complexity" evidence="1">
    <location>
        <begin position="101"/>
        <end position="128"/>
    </location>
</feature>
<keyword evidence="2" id="KW-0732">Signal</keyword>
<keyword evidence="4" id="KW-1185">Reference proteome</keyword>